<evidence type="ECO:0000256" key="8">
    <source>
        <dbReference type="PIRSR" id="PIRSR613078-2"/>
    </source>
</evidence>
<dbReference type="GO" id="GO:0005829">
    <property type="term" value="C:cytosol"/>
    <property type="evidence" value="ECO:0007669"/>
    <property type="project" value="TreeGrafter"/>
</dbReference>
<keyword evidence="6" id="KW-0539">Nucleus</keyword>
<evidence type="ECO:0000256" key="1">
    <source>
        <dbReference type="ARBA" id="ARBA00004123"/>
    </source>
</evidence>
<dbReference type="OrthoDB" id="354304at2759"/>
<comment type="subcellular location">
    <subcellularLocation>
        <location evidence="2">Cytoplasm</location>
    </subcellularLocation>
    <subcellularLocation>
        <location evidence="1">Nucleus</location>
    </subcellularLocation>
</comment>
<evidence type="ECO:0000313" key="10">
    <source>
        <dbReference type="Proteomes" id="UP000236544"/>
    </source>
</evidence>
<organism evidence="9 10">
    <name type="scientific">Lachancea quebecensis</name>
    <dbReference type="NCBI Taxonomy" id="1654605"/>
    <lineage>
        <taxon>Eukaryota</taxon>
        <taxon>Fungi</taxon>
        <taxon>Dikarya</taxon>
        <taxon>Ascomycota</taxon>
        <taxon>Saccharomycotina</taxon>
        <taxon>Saccharomycetes</taxon>
        <taxon>Saccharomycetales</taxon>
        <taxon>Saccharomycetaceae</taxon>
        <taxon>Lachancea</taxon>
    </lineage>
</organism>
<feature type="binding site" evidence="8">
    <location>
        <begin position="23"/>
        <end position="30"/>
    </location>
    <ligand>
        <name>substrate</name>
    </ligand>
</feature>
<dbReference type="GO" id="GO:0043456">
    <property type="term" value="P:regulation of pentose-phosphate shunt"/>
    <property type="evidence" value="ECO:0007669"/>
    <property type="project" value="TreeGrafter"/>
</dbReference>
<evidence type="ECO:0000256" key="2">
    <source>
        <dbReference type="ARBA" id="ARBA00004496"/>
    </source>
</evidence>
<dbReference type="CDD" id="cd07067">
    <property type="entry name" value="HP_PGM_like"/>
    <property type="match status" value="1"/>
</dbReference>
<dbReference type="SUPFAM" id="SSF53254">
    <property type="entry name" value="Phosphoglycerate mutase-like"/>
    <property type="match status" value="1"/>
</dbReference>
<dbReference type="GO" id="GO:0045820">
    <property type="term" value="P:negative regulation of glycolytic process"/>
    <property type="evidence" value="ECO:0007669"/>
    <property type="project" value="TreeGrafter"/>
</dbReference>
<evidence type="ECO:0000256" key="4">
    <source>
        <dbReference type="ARBA" id="ARBA00022490"/>
    </source>
</evidence>
<dbReference type="PANTHER" id="PTHR46517:SF1">
    <property type="entry name" value="FRUCTOSE-2,6-BISPHOSPHATASE TIGAR"/>
    <property type="match status" value="1"/>
</dbReference>
<dbReference type="Proteomes" id="UP000236544">
    <property type="component" value="Unassembled WGS sequence"/>
</dbReference>
<gene>
    <name evidence="9" type="ORF">LAQU0_S01e04170g</name>
</gene>
<keyword evidence="5" id="KW-0378">Hydrolase</keyword>
<dbReference type="EMBL" id="LN890560">
    <property type="protein sequence ID" value="CUS20328.1"/>
    <property type="molecule type" value="Genomic_DNA"/>
</dbReference>
<evidence type="ECO:0000256" key="7">
    <source>
        <dbReference type="PIRSR" id="PIRSR613078-1"/>
    </source>
</evidence>
<dbReference type="Gene3D" id="3.40.50.1240">
    <property type="entry name" value="Phosphoglycerate mutase-like"/>
    <property type="match status" value="1"/>
</dbReference>
<keyword evidence="4" id="KW-0963">Cytoplasm</keyword>
<comment type="similarity">
    <text evidence="3">Belongs to the phosphoglycerate mutase family. BPG-dependent PGAM subfamily.</text>
</comment>
<evidence type="ECO:0000313" key="9">
    <source>
        <dbReference type="EMBL" id="CUS20328.1"/>
    </source>
</evidence>
<dbReference type="Pfam" id="PF00300">
    <property type="entry name" value="His_Phos_1"/>
    <property type="match status" value="1"/>
</dbReference>
<dbReference type="PANTHER" id="PTHR46517">
    <property type="entry name" value="FRUCTOSE-2,6-BISPHOSPHATASE TIGAR"/>
    <property type="match status" value="1"/>
</dbReference>
<dbReference type="PROSITE" id="PS00175">
    <property type="entry name" value="PG_MUTASE"/>
    <property type="match status" value="1"/>
</dbReference>
<dbReference type="FunFam" id="3.40.50.1240:FF:000051">
    <property type="entry name" value="Phosphoglycerate mutase"/>
    <property type="match status" value="1"/>
</dbReference>
<dbReference type="InterPro" id="IPR029033">
    <property type="entry name" value="His_PPase_superfam"/>
</dbReference>
<proteinExistence type="inferred from homology"/>
<evidence type="ECO:0000256" key="5">
    <source>
        <dbReference type="ARBA" id="ARBA00022801"/>
    </source>
</evidence>
<dbReference type="InterPro" id="IPR001345">
    <property type="entry name" value="PG/BPGM_mutase_AS"/>
</dbReference>
<dbReference type="SMART" id="SM00855">
    <property type="entry name" value="PGAM"/>
    <property type="match status" value="1"/>
</dbReference>
<sequence length="230" mass="26165">MTKDASFYTANEDPGVLRIFVIRHGQTAENSKKILQGHLDTDLNEIGIEQAHKLGSYLASDKKIKFDKIFTSDLKRCQQTLAQILDSYSKEDTPEVVKDSGLRERSMGEIQGMHLDQAEEYAAKHGKGSFREFGEKPDVFEKRLTTAVDNIVDNCRDLKNIALVSHGGSIRQLLMWLDYQEHDIRRIVVFNTSVTVIDYVKDAKRYDVKKVGMTQHLGSGEFVVSDLRLR</sequence>
<keyword evidence="10" id="KW-1185">Reference proteome</keyword>
<dbReference type="AlphaFoldDB" id="A0A0P1KL06"/>
<name>A0A0P1KL06_9SACH</name>
<dbReference type="InterPro" id="IPR051695">
    <property type="entry name" value="Phosphoglycerate_Mutase"/>
</dbReference>
<evidence type="ECO:0000256" key="6">
    <source>
        <dbReference type="ARBA" id="ARBA00023242"/>
    </source>
</evidence>
<dbReference type="GO" id="GO:0005634">
    <property type="term" value="C:nucleus"/>
    <property type="evidence" value="ECO:0007669"/>
    <property type="project" value="UniProtKB-SubCell"/>
</dbReference>
<protein>
    <submittedName>
        <fullName evidence="9">LAQU0S01e04170g1_1</fullName>
    </submittedName>
</protein>
<feature type="active site" description="Proton donor/acceptor" evidence="7">
    <location>
        <position position="104"/>
    </location>
</feature>
<feature type="active site" description="Tele-phosphohistidine intermediate" evidence="7">
    <location>
        <position position="24"/>
    </location>
</feature>
<reference evidence="10" key="1">
    <citation type="submission" date="2015-10" db="EMBL/GenBank/DDBJ databases">
        <authorList>
            <person name="Devillers H."/>
        </authorList>
    </citation>
    <scope>NUCLEOTIDE SEQUENCE [LARGE SCALE GENOMIC DNA]</scope>
</reference>
<dbReference type="GO" id="GO:0004331">
    <property type="term" value="F:fructose-2,6-bisphosphate 2-phosphatase activity"/>
    <property type="evidence" value="ECO:0007669"/>
    <property type="project" value="TreeGrafter"/>
</dbReference>
<evidence type="ECO:0000256" key="3">
    <source>
        <dbReference type="ARBA" id="ARBA00006717"/>
    </source>
</evidence>
<dbReference type="InterPro" id="IPR013078">
    <property type="entry name" value="His_Pase_superF_clade-1"/>
</dbReference>
<feature type="binding site" evidence="8">
    <location>
        <position position="76"/>
    </location>
    <ligand>
        <name>substrate</name>
    </ligand>
</feature>
<accession>A0A0P1KL06</accession>